<keyword evidence="11" id="KW-1185">Reference proteome</keyword>
<accession>A0A4Q7X981</accession>
<dbReference type="InterPro" id="IPR006195">
    <property type="entry name" value="aa-tRNA-synth_II"/>
</dbReference>
<dbReference type="PANTHER" id="PTHR43382:SF3">
    <property type="entry name" value="PROLINE--TRNA LIGASE, CHLOROPLASTIC_MITOCHONDRIAL"/>
    <property type="match status" value="1"/>
</dbReference>
<keyword evidence="2 8" id="KW-0436">Ligase</keyword>
<dbReference type="PROSITE" id="PS50862">
    <property type="entry name" value="AA_TRNA_LIGASE_II"/>
    <property type="match status" value="1"/>
</dbReference>
<dbReference type="GO" id="GO:0006433">
    <property type="term" value="P:prolyl-tRNA aminoacylation"/>
    <property type="evidence" value="ECO:0007669"/>
    <property type="project" value="UniProtKB-UniRule"/>
</dbReference>
<dbReference type="HAMAP" id="MF_01571">
    <property type="entry name" value="Pro_tRNA_synth_type3"/>
    <property type="match status" value="1"/>
</dbReference>
<dbReference type="InterPro" id="IPR002316">
    <property type="entry name" value="Pro-tRNA-ligase_IIa"/>
</dbReference>
<comment type="subunit">
    <text evidence="8">Homodimer.</text>
</comment>
<protein>
    <recommendedName>
        <fullName evidence="8">Proline--tRNA ligase</fullName>
        <ecNumber evidence="8">6.1.1.15</ecNumber>
    </recommendedName>
    <alternativeName>
        <fullName evidence="8">Prolyl-tRNA synthetase</fullName>
        <shortName evidence="8">ProRS</shortName>
    </alternativeName>
</protein>
<comment type="catalytic activity">
    <reaction evidence="7 8">
        <text>tRNA(Pro) + L-proline + ATP = L-prolyl-tRNA(Pro) + AMP + diphosphate</text>
        <dbReference type="Rhea" id="RHEA:14305"/>
        <dbReference type="Rhea" id="RHEA-COMP:9700"/>
        <dbReference type="Rhea" id="RHEA-COMP:9702"/>
        <dbReference type="ChEBI" id="CHEBI:30616"/>
        <dbReference type="ChEBI" id="CHEBI:33019"/>
        <dbReference type="ChEBI" id="CHEBI:60039"/>
        <dbReference type="ChEBI" id="CHEBI:78442"/>
        <dbReference type="ChEBI" id="CHEBI:78532"/>
        <dbReference type="ChEBI" id="CHEBI:456215"/>
        <dbReference type="EC" id="6.1.1.15"/>
    </reaction>
</comment>
<comment type="subcellular location">
    <subcellularLocation>
        <location evidence="8">Cytoplasm</location>
    </subcellularLocation>
</comment>
<dbReference type="EMBL" id="SHKR01000011">
    <property type="protein sequence ID" value="RZU19079.1"/>
    <property type="molecule type" value="Genomic_DNA"/>
</dbReference>
<dbReference type="NCBIfam" id="TIGR00408">
    <property type="entry name" value="proS_fam_I"/>
    <property type="match status" value="1"/>
</dbReference>
<dbReference type="Pfam" id="PF03129">
    <property type="entry name" value="HGTP_anticodon"/>
    <property type="match status" value="1"/>
</dbReference>
<dbReference type="InterPro" id="IPR002314">
    <property type="entry name" value="aa-tRNA-synt_IIb"/>
</dbReference>
<dbReference type="PRINTS" id="PR01046">
    <property type="entry name" value="TRNASYNTHPRO"/>
</dbReference>
<comment type="caution">
    <text evidence="10">The sequence shown here is derived from an EMBL/GenBank/DDBJ whole genome shotgun (WGS) entry which is preliminary data.</text>
</comment>
<dbReference type="GO" id="GO:0005737">
    <property type="term" value="C:cytoplasm"/>
    <property type="evidence" value="ECO:0007669"/>
    <property type="project" value="UniProtKB-SubCell"/>
</dbReference>
<dbReference type="Gene3D" id="3.30.930.10">
    <property type="entry name" value="Bira Bifunctional Protein, Domain 2"/>
    <property type="match status" value="1"/>
</dbReference>
<dbReference type="CDD" id="cd00778">
    <property type="entry name" value="ProRS_core_arch_euk"/>
    <property type="match status" value="1"/>
</dbReference>
<comment type="function">
    <text evidence="8">Catalyzes the attachment of proline to tRNA(Pro) in a two-step reaction: proline is first activated by ATP to form Pro-AMP and then transferred to the acceptor end of tRNA(Pro).</text>
</comment>
<sequence length="484" mass="53545">MRGRTIDRLPTLAGMTTTRSVLASQATDYPRWFQDVIAKAELADNGPVRGTMVVRPYGYGIWELLQEAMNRRIKATGAENAYFPLLIPESYLQREAEHVEGFSPELAVVTHAGGKQLEEPAVIRPTSETVIGEYMAKWIQSYRDLPLLLNQWANAVRWELRPRLFLRTTEFLWQEGHTAHATFEDARAYATKVLYDVYRDVMVNVLAIPVTPGRKTRRERFAGAINTMTLEAMTGDGKALQMCTSHELGQNFARAFDINYLSSDGERELAWTTSWGSTTRMVGGLIMVHGDDAGLRVPPTVAPIQVVVLAVRDETVEAAQRIVKDLEAAGLRVLVDDRTDQPFGRRAVNWELKGVPIRIELGPRDLAADAATVVRRLRDSTKTAVNLSELTSTVVNAIDADQAHLLEEATARHTARTTAVATVDEAVEAAAAGWASLPYAAIGEEGEDRLAESGMTVRCLQRPDGTLPLDETEPDLIAYVARSY</sequence>
<dbReference type="EC" id="6.1.1.15" evidence="8"/>
<evidence type="ECO:0000313" key="11">
    <source>
        <dbReference type="Proteomes" id="UP000292027"/>
    </source>
</evidence>
<evidence type="ECO:0000259" key="9">
    <source>
        <dbReference type="PROSITE" id="PS50862"/>
    </source>
</evidence>
<dbReference type="InterPro" id="IPR004154">
    <property type="entry name" value="Anticodon-bd"/>
</dbReference>
<dbReference type="Proteomes" id="UP000292027">
    <property type="component" value="Unassembled WGS sequence"/>
</dbReference>
<evidence type="ECO:0000256" key="4">
    <source>
        <dbReference type="ARBA" id="ARBA00022840"/>
    </source>
</evidence>
<dbReference type="InterPro" id="IPR045864">
    <property type="entry name" value="aa-tRNA-synth_II/BPL/LPL"/>
</dbReference>
<name>A0A4Q7X981_9ACTN</name>
<gene>
    <name evidence="8" type="primary">proS</name>
    <name evidence="10" type="ORF">EV645_1285</name>
</gene>
<keyword evidence="1 8" id="KW-0963">Cytoplasm</keyword>
<evidence type="ECO:0000256" key="2">
    <source>
        <dbReference type="ARBA" id="ARBA00022598"/>
    </source>
</evidence>
<keyword evidence="5 8" id="KW-0648">Protein biosynthesis</keyword>
<dbReference type="SUPFAM" id="SSF55681">
    <property type="entry name" value="Class II aaRS and biotin synthetases"/>
    <property type="match status" value="1"/>
</dbReference>
<evidence type="ECO:0000256" key="1">
    <source>
        <dbReference type="ARBA" id="ARBA00022490"/>
    </source>
</evidence>
<dbReference type="Gene3D" id="3.40.50.800">
    <property type="entry name" value="Anticodon-binding domain"/>
    <property type="match status" value="1"/>
</dbReference>
<dbReference type="FunFam" id="3.30.930.10:FF:000037">
    <property type="entry name" value="Proline--tRNA ligase"/>
    <property type="match status" value="1"/>
</dbReference>
<dbReference type="GO" id="GO:0004827">
    <property type="term" value="F:proline-tRNA ligase activity"/>
    <property type="evidence" value="ECO:0007669"/>
    <property type="project" value="UniProtKB-UniRule"/>
</dbReference>
<dbReference type="SUPFAM" id="SSF52954">
    <property type="entry name" value="Class II aaRS ABD-related"/>
    <property type="match status" value="1"/>
</dbReference>
<comment type="similarity">
    <text evidence="8">Belongs to the class-II aminoacyl-tRNA synthetase family. ProS type 3 subfamily.</text>
</comment>
<keyword evidence="6 8" id="KW-0030">Aminoacyl-tRNA synthetase</keyword>
<dbReference type="AlphaFoldDB" id="A0A4Q7X981"/>
<evidence type="ECO:0000313" key="10">
    <source>
        <dbReference type="EMBL" id="RZU19079.1"/>
    </source>
</evidence>
<evidence type="ECO:0000256" key="6">
    <source>
        <dbReference type="ARBA" id="ARBA00023146"/>
    </source>
</evidence>
<keyword evidence="3 8" id="KW-0547">Nucleotide-binding</keyword>
<dbReference type="InterPro" id="IPR036621">
    <property type="entry name" value="Anticodon-bd_dom_sf"/>
</dbReference>
<dbReference type="GO" id="GO:0017101">
    <property type="term" value="C:aminoacyl-tRNA synthetase multienzyme complex"/>
    <property type="evidence" value="ECO:0007669"/>
    <property type="project" value="TreeGrafter"/>
</dbReference>
<organism evidence="10 11">
    <name type="scientific">Kribbella rubisoli</name>
    <dbReference type="NCBI Taxonomy" id="3075929"/>
    <lineage>
        <taxon>Bacteria</taxon>
        <taxon>Bacillati</taxon>
        <taxon>Actinomycetota</taxon>
        <taxon>Actinomycetes</taxon>
        <taxon>Propionibacteriales</taxon>
        <taxon>Kribbellaceae</taxon>
        <taxon>Kribbella</taxon>
    </lineage>
</organism>
<dbReference type="InterPro" id="IPR004499">
    <property type="entry name" value="Pro-tRNA-ligase_IIa_arc-type"/>
</dbReference>
<dbReference type="PANTHER" id="PTHR43382">
    <property type="entry name" value="PROLYL-TRNA SYNTHETASE"/>
    <property type="match status" value="1"/>
</dbReference>
<feature type="domain" description="Aminoacyl-transfer RNA synthetases class-II family profile" evidence="9">
    <location>
        <begin position="49"/>
        <end position="298"/>
    </location>
</feature>
<comment type="domain">
    <text evidence="8">Consists of three domains: the N-terminal catalytic domain, the anticodon-binding domain and the C-terminal extension.</text>
</comment>
<dbReference type="Pfam" id="PF00587">
    <property type="entry name" value="tRNA-synt_2b"/>
    <property type="match status" value="1"/>
</dbReference>
<evidence type="ECO:0000256" key="5">
    <source>
        <dbReference type="ARBA" id="ARBA00022917"/>
    </source>
</evidence>
<dbReference type="InterPro" id="IPR033721">
    <property type="entry name" value="ProRS_core_arch_euk"/>
</dbReference>
<evidence type="ECO:0000256" key="8">
    <source>
        <dbReference type="HAMAP-Rule" id="MF_01571"/>
    </source>
</evidence>
<keyword evidence="4 8" id="KW-0067">ATP-binding</keyword>
<reference evidence="10 11" key="1">
    <citation type="journal article" date="2015" name="Stand. Genomic Sci.">
        <title>Genomic Encyclopedia of Bacterial and Archaeal Type Strains, Phase III: the genomes of soil and plant-associated and newly described type strains.</title>
        <authorList>
            <person name="Whitman W.B."/>
            <person name="Woyke T."/>
            <person name="Klenk H.P."/>
            <person name="Zhou Y."/>
            <person name="Lilburn T.G."/>
            <person name="Beck B.J."/>
            <person name="De Vos P."/>
            <person name="Vandamme P."/>
            <person name="Eisen J.A."/>
            <person name="Garrity G."/>
            <person name="Hugenholtz P."/>
            <person name="Kyrpides N.C."/>
        </authorList>
    </citation>
    <scope>NUCLEOTIDE SEQUENCE [LARGE SCALE GENOMIC DNA]</scope>
    <source>
        <strain evidence="10 11">VKM Ac-2540</strain>
    </source>
</reference>
<evidence type="ECO:0000256" key="3">
    <source>
        <dbReference type="ARBA" id="ARBA00022741"/>
    </source>
</evidence>
<evidence type="ECO:0000256" key="7">
    <source>
        <dbReference type="ARBA" id="ARBA00047671"/>
    </source>
</evidence>
<dbReference type="GO" id="GO:0005524">
    <property type="term" value="F:ATP binding"/>
    <property type="evidence" value="ECO:0007669"/>
    <property type="project" value="UniProtKB-UniRule"/>
</dbReference>
<proteinExistence type="inferred from homology"/>